<evidence type="ECO:0000313" key="2">
    <source>
        <dbReference type="EMBL" id="PON40562.1"/>
    </source>
</evidence>
<comment type="caution">
    <text evidence="2">The sequence shown here is derived from an EMBL/GenBank/DDBJ whole genome shotgun (WGS) entry which is preliminary data.</text>
</comment>
<keyword evidence="1" id="KW-0812">Transmembrane</keyword>
<reference evidence="3" key="1">
    <citation type="submission" date="2016-06" db="EMBL/GenBank/DDBJ databases">
        <title>Parallel loss of symbiosis genes in relatives of nitrogen-fixing non-legume Parasponia.</title>
        <authorList>
            <person name="Van Velzen R."/>
            <person name="Holmer R."/>
            <person name="Bu F."/>
            <person name="Rutten L."/>
            <person name="Van Zeijl A."/>
            <person name="Liu W."/>
            <person name="Santuari L."/>
            <person name="Cao Q."/>
            <person name="Sharma T."/>
            <person name="Shen D."/>
            <person name="Roswanjaya Y."/>
            <person name="Wardhani T."/>
            <person name="Kalhor M.S."/>
            <person name="Jansen J."/>
            <person name="Van den Hoogen J."/>
            <person name="Gungor B."/>
            <person name="Hartog M."/>
            <person name="Hontelez J."/>
            <person name="Verver J."/>
            <person name="Yang W.-C."/>
            <person name="Schijlen E."/>
            <person name="Repin R."/>
            <person name="Schilthuizen M."/>
            <person name="Schranz E."/>
            <person name="Heidstra R."/>
            <person name="Miyata K."/>
            <person name="Fedorova E."/>
            <person name="Kohlen W."/>
            <person name="Bisseling T."/>
            <person name="Smit S."/>
            <person name="Geurts R."/>
        </authorList>
    </citation>
    <scope>NUCLEOTIDE SEQUENCE [LARGE SCALE GENOMIC DNA]</scope>
    <source>
        <strain evidence="3">cv. RG33-2</strain>
    </source>
</reference>
<proteinExistence type="predicted"/>
<accession>A0A2P5AVI6</accession>
<dbReference type="AlphaFoldDB" id="A0A2P5AVI6"/>
<evidence type="ECO:0000313" key="3">
    <source>
        <dbReference type="Proteomes" id="UP000237000"/>
    </source>
</evidence>
<sequence>MAVRGVGVGIAHTYGVQSGYGLLTGSDSLLSRGQAALFVELPPKLEASSLVLIVGLLGARSLGLGHRERGQMHLWQPLGINHPPLGTWLLGVRQPPDCRGSDVSLGWLILIWAVSFESNSLDQPRGTSYFQTRFFTFWVFLAVGLIAQLRLTHSLVL</sequence>
<dbReference type="InParanoid" id="A0A2P5AVI6"/>
<keyword evidence="1" id="KW-1133">Transmembrane helix</keyword>
<organism evidence="2 3">
    <name type="scientific">Trema orientale</name>
    <name type="common">Charcoal tree</name>
    <name type="synonym">Celtis orientalis</name>
    <dbReference type="NCBI Taxonomy" id="63057"/>
    <lineage>
        <taxon>Eukaryota</taxon>
        <taxon>Viridiplantae</taxon>
        <taxon>Streptophyta</taxon>
        <taxon>Embryophyta</taxon>
        <taxon>Tracheophyta</taxon>
        <taxon>Spermatophyta</taxon>
        <taxon>Magnoliopsida</taxon>
        <taxon>eudicotyledons</taxon>
        <taxon>Gunneridae</taxon>
        <taxon>Pentapetalae</taxon>
        <taxon>rosids</taxon>
        <taxon>fabids</taxon>
        <taxon>Rosales</taxon>
        <taxon>Cannabaceae</taxon>
        <taxon>Trema</taxon>
    </lineage>
</organism>
<evidence type="ECO:0000256" key="1">
    <source>
        <dbReference type="SAM" id="Phobius"/>
    </source>
</evidence>
<name>A0A2P5AVI6_TREOI</name>
<protein>
    <submittedName>
        <fullName evidence="2">Uncharacterized protein</fullName>
    </submittedName>
</protein>
<feature type="transmembrane region" description="Helical" evidence="1">
    <location>
        <begin position="134"/>
        <end position="151"/>
    </location>
</feature>
<keyword evidence="1" id="KW-0472">Membrane</keyword>
<dbReference type="EMBL" id="JXTC01000684">
    <property type="protein sequence ID" value="PON40562.1"/>
    <property type="molecule type" value="Genomic_DNA"/>
</dbReference>
<keyword evidence="3" id="KW-1185">Reference proteome</keyword>
<gene>
    <name evidence="2" type="ORF">TorRG33x02_340080</name>
</gene>
<dbReference type="Proteomes" id="UP000237000">
    <property type="component" value="Unassembled WGS sequence"/>
</dbReference>